<dbReference type="RefSeq" id="WP_260902220.1">
    <property type="nucleotide sequence ID" value="NZ_JAOCZP010000002.1"/>
</dbReference>
<dbReference type="PANTHER" id="PTHR21666:SF288">
    <property type="entry name" value="CELL DIVISION PROTEIN YTFB"/>
    <property type="match status" value="1"/>
</dbReference>
<evidence type="ECO:0000259" key="10">
    <source>
        <dbReference type="Pfam" id="PF01551"/>
    </source>
</evidence>
<keyword evidence="9" id="KW-0472">Membrane</keyword>
<keyword evidence="5" id="KW-0862">Zinc</keyword>
<feature type="transmembrane region" description="Helical" evidence="9">
    <location>
        <begin position="35"/>
        <end position="59"/>
    </location>
</feature>
<keyword evidence="2" id="KW-0645">Protease</keyword>
<comment type="caution">
    <text evidence="11">The sequence shown here is derived from an EMBL/GenBank/DDBJ whole genome shotgun (WGS) entry which is preliminary data.</text>
</comment>
<organism evidence="11 12">
    <name type="scientific">Chelativorans salis</name>
    <dbReference type="NCBI Taxonomy" id="2978478"/>
    <lineage>
        <taxon>Bacteria</taxon>
        <taxon>Pseudomonadati</taxon>
        <taxon>Pseudomonadota</taxon>
        <taxon>Alphaproteobacteria</taxon>
        <taxon>Hyphomicrobiales</taxon>
        <taxon>Phyllobacteriaceae</taxon>
        <taxon>Chelativorans</taxon>
    </lineage>
</organism>
<keyword evidence="9" id="KW-1133">Transmembrane helix</keyword>
<reference evidence="11 12" key="1">
    <citation type="submission" date="2022-09" db="EMBL/GenBank/DDBJ databases">
        <title>Chelativorans salina sp. nov., a novel slightly halophilic bacterium isolated from a saline lake sediment enrichment.</title>
        <authorList>
            <person name="Gao L."/>
            <person name="Fang B.-Z."/>
            <person name="Li W.-J."/>
        </authorList>
    </citation>
    <scope>NUCLEOTIDE SEQUENCE [LARGE SCALE GENOMIC DNA]</scope>
    <source>
        <strain evidence="11 12">EGI FJ00035</strain>
    </source>
</reference>
<keyword evidence="3" id="KW-0479">Metal-binding</keyword>
<dbReference type="Pfam" id="PF01551">
    <property type="entry name" value="Peptidase_M23"/>
    <property type="match status" value="1"/>
</dbReference>
<protein>
    <submittedName>
        <fullName evidence="11">Peptidoglycan DD-metalloendopeptidase family protein</fullName>
    </submittedName>
</protein>
<keyword evidence="4" id="KW-0378">Hydrolase</keyword>
<evidence type="ECO:0000256" key="6">
    <source>
        <dbReference type="ARBA" id="ARBA00023049"/>
    </source>
</evidence>
<dbReference type="InterPro" id="IPR016047">
    <property type="entry name" value="M23ase_b-sheet_dom"/>
</dbReference>
<evidence type="ECO:0000256" key="3">
    <source>
        <dbReference type="ARBA" id="ARBA00022723"/>
    </source>
</evidence>
<evidence type="ECO:0000256" key="1">
    <source>
        <dbReference type="ARBA" id="ARBA00001947"/>
    </source>
</evidence>
<evidence type="ECO:0000313" key="11">
    <source>
        <dbReference type="EMBL" id="MCT7375351.1"/>
    </source>
</evidence>
<dbReference type="SUPFAM" id="SSF51261">
    <property type="entry name" value="Duplicated hybrid motif"/>
    <property type="match status" value="1"/>
</dbReference>
<evidence type="ECO:0000256" key="9">
    <source>
        <dbReference type="SAM" id="Phobius"/>
    </source>
</evidence>
<evidence type="ECO:0000256" key="2">
    <source>
        <dbReference type="ARBA" id="ARBA00022670"/>
    </source>
</evidence>
<dbReference type="Proteomes" id="UP001320831">
    <property type="component" value="Unassembled WGS sequence"/>
</dbReference>
<dbReference type="EMBL" id="JAOCZP010000002">
    <property type="protein sequence ID" value="MCT7375351.1"/>
    <property type="molecule type" value="Genomic_DNA"/>
</dbReference>
<dbReference type="InterPro" id="IPR050570">
    <property type="entry name" value="Cell_wall_metabolism_enzyme"/>
</dbReference>
<keyword evidence="6" id="KW-0482">Metalloprotease</keyword>
<feature type="coiled-coil region" evidence="7">
    <location>
        <begin position="257"/>
        <end position="284"/>
    </location>
</feature>
<sequence>MKRLQGADIFRRRRKPTTIIVADGDDIRYFTVRPWLAAVAGTALTVAAVGYLAATAYLVMRDDLIGSAMARQARLQQAYEDRISALRAQVDRVTSRQLLDQQLMQRKVGELIERQERLSERHGQLVPVLERTGGPSGEEIPVPSPRPDIRADGDGFQLDEMVTGTTYAAVTSSRMPWPIRGISQETEVTKADRTFAAIDHSLRDIEAEQIERVETLAEEVYRTAETIADALGSAGISVADGYGEEDVGGPLIAPAANAGFKEKVRELDEALQRLDELKQTARRIPIANPLPGAAVTSGFGLRRDPILRRPAHHSGVDFRARRGASIQATGAGTVVTAGWNGGYGRMVEVDHGGSITTRYAHLSKILVKPGDKVDAGAVIGQAGSSGRSTGPHLHYEVRHNGTAVNPLKYISAGRRIVEYL</sequence>
<evidence type="ECO:0000256" key="4">
    <source>
        <dbReference type="ARBA" id="ARBA00022801"/>
    </source>
</evidence>
<evidence type="ECO:0000256" key="7">
    <source>
        <dbReference type="SAM" id="Coils"/>
    </source>
</evidence>
<accession>A0ABT2LL82</accession>
<dbReference type="CDD" id="cd12797">
    <property type="entry name" value="M23_peptidase"/>
    <property type="match status" value="1"/>
</dbReference>
<feature type="region of interest" description="Disordered" evidence="8">
    <location>
        <begin position="128"/>
        <end position="148"/>
    </location>
</feature>
<comment type="cofactor">
    <cofactor evidence="1">
        <name>Zn(2+)</name>
        <dbReference type="ChEBI" id="CHEBI:29105"/>
    </cofactor>
</comment>
<dbReference type="Gene3D" id="2.70.70.10">
    <property type="entry name" value="Glucose Permease (Domain IIA)"/>
    <property type="match status" value="1"/>
</dbReference>
<keyword evidence="9" id="KW-0812">Transmembrane</keyword>
<proteinExistence type="predicted"/>
<evidence type="ECO:0000256" key="5">
    <source>
        <dbReference type="ARBA" id="ARBA00022833"/>
    </source>
</evidence>
<gene>
    <name evidence="11" type="ORF">N5A92_09935</name>
</gene>
<evidence type="ECO:0000313" key="12">
    <source>
        <dbReference type="Proteomes" id="UP001320831"/>
    </source>
</evidence>
<feature type="domain" description="M23ase beta-sheet core" evidence="10">
    <location>
        <begin position="312"/>
        <end position="406"/>
    </location>
</feature>
<keyword evidence="12" id="KW-1185">Reference proteome</keyword>
<dbReference type="InterPro" id="IPR011055">
    <property type="entry name" value="Dup_hybrid_motif"/>
</dbReference>
<evidence type="ECO:0000256" key="8">
    <source>
        <dbReference type="SAM" id="MobiDB-lite"/>
    </source>
</evidence>
<dbReference type="PANTHER" id="PTHR21666">
    <property type="entry name" value="PEPTIDASE-RELATED"/>
    <property type="match status" value="1"/>
</dbReference>
<name>A0ABT2LL82_9HYPH</name>
<keyword evidence="7" id="KW-0175">Coiled coil</keyword>